<dbReference type="Pfam" id="PF13458">
    <property type="entry name" value="Peripla_BP_6"/>
    <property type="match status" value="1"/>
</dbReference>
<dbReference type="PANTHER" id="PTHR30483">
    <property type="entry name" value="LEUCINE-SPECIFIC-BINDING PROTEIN"/>
    <property type="match status" value="1"/>
</dbReference>
<evidence type="ECO:0000256" key="1">
    <source>
        <dbReference type="ARBA" id="ARBA00010062"/>
    </source>
</evidence>
<dbReference type="InterPro" id="IPR028081">
    <property type="entry name" value="Leu-bd"/>
</dbReference>
<dbReference type="PANTHER" id="PTHR30483:SF6">
    <property type="entry name" value="PERIPLASMIC BINDING PROTEIN OF ABC TRANSPORTER FOR NATURAL AMINO ACIDS"/>
    <property type="match status" value="1"/>
</dbReference>
<dbReference type="SUPFAM" id="SSF53822">
    <property type="entry name" value="Periplasmic binding protein-like I"/>
    <property type="match status" value="1"/>
</dbReference>
<dbReference type="Proteomes" id="UP001596084">
    <property type="component" value="Unassembled WGS sequence"/>
</dbReference>
<comment type="similarity">
    <text evidence="1">Belongs to the leucine-binding protein family.</text>
</comment>
<feature type="chain" id="PRO_5045928206" evidence="3">
    <location>
        <begin position="23"/>
        <end position="379"/>
    </location>
</feature>
<dbReference type="Gene3D" id="3.40.50.2300">
    <property type="match status" value="2"/>
</dbReference>
<protein>
    <submittedName>
        <fullName evidence="5">ABC transporter substrate-binding protein</fullName>
    </submittedName>
</protein>
<dbReference type="RefSeq" id="WP_068835208.1">
    <property type="nucleotide sequence ID" value="NZ_JBHSMX010000010.1"/>
</dbReference>
<evidence type="ECO:0000313" key="6">
    <source>
        <dbReference type="Proteomes" id="UP001596084"/>
    </source>
</evidence>
<evidence type="ECO:0000256" key="2">
    <source>
        <dbReference type="ARBA" id="ARBA00022729"/>
    </source>
</evidence>
<dbReference type="InterPro" id="IPR051010">
    <property type="entry name" value="BCAA_transport"/>
</dbReference>
<feature type="signal peptide" evidence="3">
    <location>
        <begin position="1"/>
        <end position="22"/>
    </location>
</feature>
<comment type="caution">
    <text evidence="5">The sequence shown here is derived from an EMBL/GenBank/DDBJ whole genome shotgun (WGS) entry which is preliminary data.</text>
</comment>
<evidence type="ECO:0000256" key="3">
    <source>
        <dbReference type="SAM" id="SignalP"/>
    </source>
</evidence>
<organism evidence="5 6">
    <name type="scientific">Polaromonas jejuensis</name>
    <dbReference type="NCBI Taxonomy" id="457502"/>
    <lineage>
        <taxon>Bacteria</taxon>
        <taxon>Pseudomonadati</taxon>
        <taxon>Pseudomonadota</taxon>
        <taxon>Betaproteobacteria</taxon>
        <taxon>Burkholderiales</taxon>
        <taxon>Comamonadaceae</taxon>
        <taxon>Polaromonas</taxon>
    </lineage>
</organism>
<sequence>MQTSFKTLIGTLALSAAALATAQTVPVFGLVELSGTGATSGSNFDNGIKLAVKEINAAGGILGRKVSYVSMDTQSNPGVAKALAQKAVDQGAYVVMGPVFSGSIMVSMAETRRAEIPNFTGGEAASITQQGNPYIFRTSFTQSTAMPKVAAYIHDTVKARTVDVIYVNNDFGKGGLDLIKKELEARGIKVPNSISTDPGQLDFSAPVLKARQSGSDAVFVYSNEEESARALRELRKQGYTKPMIGETVLTSQKVIELAGDAANGAVAHVGLTADAPQPLIKKFSDAFFAEYKIKSDHNGLKGYSGMYLVKAVTEKIGKFDPKAFAAAMKGVTLSVKDHPGILMDVSFDQNGDLDRESYMTRVENGKQVVSAILPPVGRK</sequence>
<keyword evidence="2 3" id="KW-0732">Signal</keyword>
<dbReference type="InterPro" id="IPR028082">
    <property type="entry name" value="Peripla_BP_I"/>
</dbReference>
<name>A0ABW0QC81_9BURK</name>
<accession>A0ABW0QC81</accession>
<feature type="domain" description="Leucine-binding protein" evidence="4">
    <location>
        <begin position="30"/>
        <end position="365"/>
    </location>
</feature>
<reference evidence="6" key="1">
    <citation type="journal article" date="2019" name="Int. J. Syst. Evol. Microbiol.">
        <title>The Global Catalogue of Microorganisms (GCM) 10K type strain sequencing project: providing services to taxonomists for standard genome sequencing and annotation.</title>
        <authorList>
            <consortium name="The Broad Institute Genomics Platform"/>
            <consortium name="The Broad Institute Genome Sequencing Center for Infectious Disease"/>
            <person name="Wu L."/>
            <person name="Ma J."/>
        </authorList>
    </citation>
    <scope>NUCLEOTIDE SEQUENCE [LARGE SCALE GENOMIC DNA]</scope>
    <source>
        <strain evidence="6">CGMCC 4.7277</strain>
    </source>
</reference>
<evidence type="ECO:0000259" key="4">
    <source>
        <dbReference type="Pfam" id="PF13458"/>
    </source>
</evidence>
<evidence type="ECO:0000313" key="5">
    <source>
        <dbReference type="EMBL" id="MFC5520299.1"/>
    </source>
</evidence>
<dbReference type="EMBL" id="JBHSMX010000010">
    <property type="protein sequence ID" value="MFC5520299.1"/>
    <property type="molecule type" value="Genomic_DNA"/>
</dbReference>
<keyword evidence="6" id="KW-1185">Reference proteome</keyword>
<gene>
    <name evidence="5" type="ORF">ACFPP7_05135</name>
</gene>
<proteinExistence type="inferred from homology"/>